<evidence type="ECO:0000259" key="2">
    <source>
        <dbReference type="Pfam" id="PF13392"/>
    </source>
</evidence>
<evidence type="ECO:0008006" key="5">
    <source>
        <dbReference type="Google" id="ProtNLM"/>
    </source>
</evidence>
<proteinExistence type="predicted"/>
<dbReference type="RefSeq" id="WP_235917529.1">
    <property type="nucleotide sequence ID" value="NZ_VTWU01000007.1"/>
</dbReference>
<dbReference type="Pfam" id="PF07463">
    <property type="entry name" value="NUMOD4"/>
    <property type="match status" value="1"/>
</dbReference>
<comment type="caution">
    <text evidence="3">The sequence shown here is derived from an EMBL/GenBank/DDBJ whole genome shotgun (WGS) entry which is preliminary data.</text>
</comment>
<feature type="domain" description="HNH nuclease" evidence="2">
    <location>
        <begin position="62"/>
        <end position="107"/>
    </location>
</feature>
<dbReference type="InterPro" id="IPR010902">
    <property type="entry name" value="NUMOD4"/>
</dbReference>
<sequence>MQTSNTNTEKRLEITGFEGCYEVTSEGRVYSIRFNRYLKPQKGKLGYYHVGLSIGGKVKLVHVHRLVAQAFLPVPEGMEKPTVDHINYDKADNRLCNLRWLSNADNSGRASADKRIHRPRGSAKPNAKLTEALAQSIRAEYAAGGTSMYKLAKKHGVSHTAIRSLLIGRSW</sequence>
<dbReference type="Gene3D" id="3.90.75.20">
    <property type="match status" value="1"/>
</dbReference>
<evidence type="ECO:0000313" key="3">
    <source>
        <dbReference type="EMBL" id="KAA9327244.1"/>
    </source>
</evidence>
<dbReference type="InterPro" id="IPR044925">
    <property type="entry name" value="His-Me_finger_sf"/>
</dbReference>
<protein>
    <recommendedName>
        <fullName evidence="5">HNH endonuclease</fullName>
    </recommendedName>
</protein>
<feature type="domain" description="NUMOD4" evidence="1">
    <location>
        <begin position="9"/>
        <end position="53"/>
    </location>
</feature>
<keyword evidence="4" id="KW-1185">Reference proteome</keyword>
<evidence type="ECO:0000313" key="4">
    <source>
        <dbReference type="Proteomes" id="UP000326380"/>
    </source>
</evidence>
<gene>
    <name evidence="3" type="ORF">F0P96_18600</name>
</gene>
<dbReference type="Proteomes" id="UP000326380">
    <property type="component" value="Unassembled WGS sequence"/>
</dbReference>
<evidence type="ECO:0000259" key="1">
    <source>
        <dbReference type="Pfam" id="PF07463"/>
    </source>
</evidence>
<dbReference type="AlphaFoldDB" id="A0AA88JZR9"/>
<dbReference type="SUPFAM" id="SSF54060">
    <property type="entry name" value="His-Me finger endonucleases"/>
    <property type="match status" value="1"/>
</dbReference>
<dbReference type="Pfam" id="PF13392">
    <property type="entry name" value="HNH_3"/>
    <property type="match status" value="1"/>
</dbReference>
<dbReference type="InterPro" id="IPR003615">
    <property type="entry name" value="HNH_nuc"/>
</dbReference>
<accession>A0AA88JZR9</accession>
<name>A0AA88JZR9_9BACT</name>
<dbReference type="EMBL" id="VTWU01000007">
    <property type="protein sequence ID" value="KAA9327244.1"/>
    <property type="molecule type" value="Genomic_DNA"/>
</dbReference>
<organism evidence="3 4">
    <name type="scientific">Hymenobacter busanensis</name>
    <dbReference type="NCBI Taxonomy" id="2607656"/>
    <lineage>
        <taxon>Bacteria</taxon>
        <taxon>Pseudomonadati</taxon>
        <taxon>Bacteroidota</taxon>
        <taxon>Cytophagia</taxon>
        <taxon>Cytophagales</taxon>
        <taxon>Hymenobacteraceae</taxon>
        <taxon>Hymenobacter</taxon>
    </lineage>
</organism>
<dbReference type="GO" id="GO:0016788">
    <property type="term" value="F:hydrolase activity, acting on ester bonds"/>
    <property type="evidence" value="ECO:0007669"/>
    <property type="project" value="InterPro"/>
</dbReference>
<reference evidence="3 4" key="1">
    <citation type="submission" date="2019-09" db="EMBL/GenBank/DDBJ databases">
        <title>Genome sequence of Hymenobacter sp. M3.</title>
        <authorList>
            <person name="Srinivasan S."/>
        </authorList>
    </citation>
    <scope>NUCLEOTIDE SEQUENCE [LARGE SCALE GENOMIC DNA]</scope>
    <source>
        <strain evidence="3 4">M3</strain>
    </source>
</reference>